<organism evidence="1 2">
    <name type="scientific">Jatrophihabitans telluris</name>
    <dbReference type="NCBI Taxonomy" id="2038343"/>
    <lineage>
        <taxon>Bacteria</taxon>
        <taxon>Bacillati</taxon>
        <taxon>Actinomycetota</taxon>
        <taxon>Actinomycetes</taxon>
        <taxon>Jatrophihabitantales</taxon>
        <taxon>Jatrophihabitantaceae</taxon>
        <taxon>Jatrophihabitans</taxon>
    </lineage>
</organism>
<reference evidence="1" key="2">
    <citation type="submission" date="2022-05" db="EMBL/GenBank/DDBJ databases">
        <authorList>
            <person name="Kim J.-S."/>
            <person name="Lee K."/>
            <person name="Suh M."/>
            <person name="Eom M."/>
            <person name="Kim J.-S."/>
            <person name="Kim D.-S."/>
            <person name="Ko S.-H."/>
            <person name="Shin Y."/>
            <person name="Lee J.-S."/>
        </authorList>
    </citation>
    <scope>NUCLEOTIDE SEQUENCE</scope>
    <source>
        <strain evidence="1">N237</strain>
    </source>
</reference>
<evidence type="ECO:0008006" key="3">
    <source>
        <dbReference type="Google" id="ProtNLM"/>
    </source>
</evidence>
<accession>A0ABY4QWW1</accession>
<dbReference type="EMBL" id="CP097332">
    <property type="protein sequence ID" value="UQX87612.1"/>
    <property type="molecule type" value="Genomic_DNA"/>
</dbReference>
<name>A0ABY4QWW1_9ACTN</name>
<dbReference type="RefSeq" id="WP_249770303.1">
    <property type="nucleotide sequence ID" value="NZ_CP097332.1"/>
</dbReference>
<evidence type="ECO:0000313" key="2">
    <source>
        <dbReference type="Proteomes" id="UP001056336"/>
    </source>
</evidence>
<sequence length="433" mass="46084">MYDKRRHRCPHGRTVVAALVVVLASLVCLAGCSTRQGSAVIDDVVPPVTPSPEGSVLPGPLARPPAGSQLGKEPCLVGAPVAWRRAIAAGTLWHRQADGTTAGVAAPDGSAVLQQSDHGNVAEIALVGREHRLVHKVGDLPQPGTGQLTYNVVTRDYVAFFYALKQEDRDRNLWFLYLFDRKTNVLRRLISNPHDSNGVPLPGGDVAPILSGSSLYWVQPTAADSPLGTDELIQYDLATGRMRTMYRGRLGAVALVGAAVWFSRAVAASNPMDDNPPMTMAGFDERSGRPVAVPAGITAAEDHAVSMYYHSGTLSWSTRMGELRAWRVQWGSSITLLPGTGAVTTRLGLSDQLVPRVYRDFVVISAGGTYVLDLRTNSLARLGKSSTAGDLTGSILALRDYGSHDPVTGAGIGPSGVAVVDLAHLPRLPRCPH</sequence>
<reference evidence="1" key="1">
    <citation type="journal article" date="2018" name="Int. J. Syst. Evol. Microbiol.">
        <title>Jatrophihabitans telluris sp. nov., isolated from sediment soil of lava forest wetlands and the emended description of the genus Jatrophihabitans.</title>
        <authorList>
            <person name="Lee K.C."/>
            <person name="Suh M.K."/>
            <person name="Eom M.K."/>
            <person name="Kim K.K."/>
            <person name="Kim J.S."/>
            <person name="Kim D.S."/>
            <person name="Ko S.H."/>
            <person name="Shin Y.K."/>
            <person name="Lee J.S."/>
        </authorList>
    </citation>
    <scope>NUCLEOTIDE SEQUENCE</scope>
    <source>
        <strain evidence="1">N237</strain>
    </source>
</reference>
<dbReference type="Proteomes" id="UP001056336">
    <property type="component" value="Chromosome"/>
</dbReference>
<proteinExistence type="predicted"/>
<evidence type="ECO:0000313" key="1">
    <source>
        <dbReference type="EMBL" id="UQX87612.1"/>
    </source>
</evidence>
<gene>
    <name evidence="1" type="ORF">M6D93_15070</name>
</gene>
<protein>
    <recommendedName>
        <fullName evidence="3">Lipoprotein</fullName>
    </recommendedName>
</protein>
<keyword evidence="2" id="KW-1185">Reference proteome</keyword>
<dbReference type="SUPFAM" id="SSF69304">
    <property type="entry name" value="Tricorn protease N-terminal domain"/>
    <property type="match status" value="1"/>
</dbReference>